<dbReference type="GO" id="GO:0004519">
    <property type="term" value="F:endonuclease activity"/>
    <property type="evidence" value="ECO:0007669"/>
    <property type="project" value="UniProtKB-KW"/>
</dbReference>
<proteinExistence type="evidence at transcript level"/>
<evidence type="ECO:0000256" key="3">
    <source>
        <dbReference type="ARBA" id="ARBA00022763"/>
    </source>
</evidence>
<protein>
    <recommendedName>
        <fullName evidence="8">DNA excision repair protein ERCC-1</fullName>
    </recommendedName>
</protein>
<keyword evidence="11" id="KW-0255">Endonuclease</keyword>
<evidence type="ECO:0000256" key="1">
    <source>
        <dbReference type="ARBA" id="ARBA00004123"/>
    </source>
</evidence>
<feature type="domain" description="ERCC1-like central" evidence="10">
    <location>
        <begin position="43"/>
        <end position="156"/>
    </location>
</feature>
<dbReference type="GO" id="GO:0070914">
    <property type="term" value="P:UV-damage excision repair"/>
    <property type="evidence" value="ECO:0007669"/>
    <property type="project" value="TreeGrafter"/>
</dbReference>
<dbReference type="PANTHER" id="PTHR12749">
    <property type="entry name" value="EXCISION REPAIR CROSS-COMPLEMENTING 1 ERCC1"/>
    <property type="match status" value="1"/>
</dbReference>
<reference evidence="11" key="1">
    <citation type="journal article" date="2015" name="J. Med. Entomol.">
        <title>A Deep Insight Into the Sialotranscriptome of the Chagas Disease Vector, Panstrongylus megistus (Hemiptera: Heteroptera).</title>
        <authorList>
            <person name="Ribeiro J.M."/>
            <person name="Schwarz A."/>
            <person name="Francischetti I.M."/>
        </authorList>
    </citation>
    <scope>NUCLEOTIDE SEQUENCE</scope>
    <source>
        <tissue evidence="11">Salivary glands</tissue>
    </source>
</reference>
<dbReference type="SUPFAM" id="SSF47781">
    <property type="entry name" value="RuvA domain 2-like"/>
    <property type="match status" value="1"/>
</dbReference>
<dbReference type="Gene3D" id="1.10.150.20">
    <property type="entry name" value="5' to 3' exonuclease, C-terminal subdomain"/>
    <property type="match status" value="1"/>
</dbReference>
<dbReference type="SUPFAM" id="SSF52980">
    <property type="entry name" value="Restriction endonuclease-like"/>
    <property type="match status" value="1"/>
</dbReference>
<keyword evidence="3" id="KW-0227">DNA damage</keyword>
<dbReference type="AlphaFoldDB" id="A0A069DRD6"/>
<evidence type="ECO:0000256" key="9">
    <source>
        <dbReference type="SAM" id="MobiDB-lite"/>
    </source>
</evidence>
<evidence type="ECO:0000256" key="5">
    <source>
        <dbReference type="ARBA" id="ARBA00023204"/>
    </source>
</evidence>
<dbReference type="InterPro" id="IPR011335">
    <property type="entry name" value="Restrct_endonuc-II-like"/>
</dbReference>
<dbReference type="FunFam" id="1.10.150.20:FF:000017">
    <property type="entry name" value="DNA excision repair protein ERCC-1"/>
    <property type="match status" value="1"/>
</dbReference>
<organism evidence="11">
    <name type="scientific">Panstrongylus megistus</name>
    <dbReference type="NCBI Taxonomy" id="65343"/>
    <lineage>
        <taxon>Eukaryota</taxon>
        <taxon>Metazoa</taxon>
        <taxon>Ecdysozoa</taxon>
        <taxon>Arthropoda</taxon>
        <taxon>Hexapoda</taxon>
        <taxon>Insecta</taxon>
        <taxon>Pterygota</taxon>
        <taxon>Neoptera</taxon>
        <taxon>Paraneoptera</taxon>
        <taxon>Hemiptera</taxon>
        <taxon>Heteroptera</taxon>
        <taxon>Panheteroptera</taxon>
        <taxon>Cimicomorpha</taxon>
        <taxon>Reduviidae</taxon>
        <taxon>Triatominae</taxon>
        <taxon>Panstrongylus</taxon>
    </lineage>
</organism>
<dbReference type="CDD" id="cd22325">
    <property type="entry name" value="ERCC1_C-like"/>
    <property type="match status" value="1"/>
</dbReference>
<dbReference type="Gene3D" id="3.40.50.10130">
    <property type="match status" value="1"/>
</dbReference>
<evidence type="ECO:0000256" key="4">
    <source>
        <dbReference type="ARBA" id="ARBA00023125"/>
    </source>
</evidence>
<dbReference type="GO" id="GO:0003697">
    <property type="term" value="F:single-stranded DNA binding"/>
    <property type="evidence" value="ECO:0007669"/>
    <property type="project" value="TreeGrafter"/>
</dbReference>
<dbReference type="Pfam" id="PF14520">
    <property type="entry name" value="HHH_5"/>
    <property type="match status" value="1"/>
</dbReference>
<dbReference type="EMBL" id="GBGD01002628">
    <property type="protein sequence ID" value="JAC86261.1"/>
    <property type="molecule type" value="mRNA"/>
</dbReference>
<dbReference type="GO" id="GO:0003684">
    <property type="term" value="F:damaged DNA binding"/>
    <property type="evidence" value="ECO:0007669"/>
    <property type="project" value="InterPro"/>
</dbReference>
<comment type="subcellular location">
    <subcellularLocation>
        <location evidence="1">Nucleus</location>
    </subcellularLocation>
</comment>
<evidence type="ECO:0000256" key="7">
    <source>
        <dbReference type="ARBA" id="ARBA00054210"/>
    </source>
</evidence>
<feature type="region of interest" description="Disordered" evidence="9">
    <location>
        <begin position="1"/>
        <end position="27"/>
    </location>
</feature>
<evidence type="ECO:0000256" key="8">
    <source>
        <dbReference type="ARBA" id="ARBA00071993"/>
    </source>
</evidence>
<dbReference type="GO" id="GO:0032204">
    <property type="term" value="P:regulation of telomere maintenance"/>
    <property type="evidence" value="ECO:0007669"/>
    <property type="project" value="UniProtKB-ARBA"/>
</dbReference>
<keyword evidence="4" id="KW-0238">DNA-binding</keyword>
<name>A0A069DRD6_9HEMI</name>
<dbReference type="PANTHER" id="PTHR12749:SF0">
    <property type="entry name" value="DNA EXCISION REPAIR PROTEIN ERCC-1"/>
    <property type="match status" value="1"/>
</dbReference>
<keyword evidence="11" id="KW-0378">Hydrolase</keyword>
<evidence type="ECO:0000256" key="6">
    <source>
        <dbReference type="ARBA" id="ARBA00023242"/>
    </source>
</evidence>
<dbReference type="GO" id="GO:0006302">
    <property type="term" value="P:double-strand break repair"/>
    <property type="evidence" value="ECO:0007669"/>
    <property type="project" value="UniProtKB-ARBA"/>
</dbReference>
<comment type="similarity">
    <text evidence="2">Belongs to the ERCC1/RAD10/SWI10 family.</text>
</comment>
<dbReference type="Pfam" id="PF03834">
    <property type="entry name" value="Rad10"/>
    <property type="match status" value="1"/>
</dbReference>
<accession>A0A069DRD6</accession>
<dbReference type="InterPro" id="IPR010994">
    <property type="entry name" value="RuvA_2-like"/>
</dbReference>
<comment type="function">
    <text evidence="7">Non-catalytic component of a structure-specific DNA repair endonuclease responsible for the 5'-incision during DNA repair. Responsible, in conjunction with SLX4, for the first step in the repair of interstrand cross-links (ICL). Participates in the processing of anaphase bridge-generating DNA structures, which consist in incompletely processed DNA lesions arising during S or G2 phase, and can result in cytokinesis failure. Also required for homology-directed repair (HDR) of DNA double-strand breaks, in conjunction with SLX4.</text>
</comment>
<sequence>MTEGPSSKVLLLEGSSDESNSSSNIPKDGNVKVVISGNKGNAILVNPCQRGNPLLKHICSVSWEFEEGIVPDYVMGRTTCAMFLSLRYHTIKPDYINDRLKHLGKLYDLRILLVQVDMKDPYHALKHLTRICLLTDLTLMLAWSPEEAGKIIETYKIFEHKPPDLIMEKTESDTHNKMVSALTSIRAVNKTDASTLLANFGSLEKIIKSSHLTLSNCPGLGMRKAKNIHKILNTPFLKSEKMPKLGIAKYFGK</sequence>
<dbReference type="GO" id="GO:0006289">
    <property type="term" value="P:nucleotide-excision repair"/>
    <property type="evidence" value="ECO:0007669"/>
    <property type="project" value="UniProtKB-ARBA"/>
</dbReference>
<dbReference type="NCBIfam" id="TIGR00597">
    <property type="entry name" value="rad10"/>
    <property type="match status" value="1"/>
</dbReference>
<evidence type="ECO:0000259" key="10">
    <source>
        <dbReference type="Pfam" id="PF03834"/>
    </source>
</evidence>
<evidence type="ECO:0000313" key="11">
    <source>
        <dbReference type="EMBL" id="JAC86261.1"/>
    </source>
</evidence>
<keyword evidence="11" id="KW-0540">Nuclease</keyword>
<keyword evidence="5" id="KW-0234">DNA repair</keyword>
<dbReference type="GO" id="GO:0006312">
    <property type="term" value="P:mitotic recombination"/>
    <property type="evidence" value="ECO:0007669"/>
    <property type="project" value="TreeGrafter"/>
</dbReference>
<dbReference type="FunFam" id="3.40.50.10130:FF:000001">
    <property type="entry name" value="DNA excision repair protein ERCC-1"/>
    <property type="match status" value="1"/>
</dbReference>
<dbReference type="InterPro" id="IPR047260">
    <property type="entry name" value="ERCC1-like_central_dom"/>
</dbReference>
<dbReference type="GO" id="GO:0070522">
    <property type="term" value="C:ERCC4-ERCC1 complex"/>
    <property type="evidence" value="ECO:0007669"/>
    <property type="project" value="TreeGrafter"/>
</dbReference>
<evidence type="ECO:0000256" key="2">
    <source>
        <dbReference type="ARBA" id="ARBA00008283"/>
    </source>
</evidence>
<dbReference type="InterPro" id="IPR004579">
    <property type="entry name" value="ERCC1/RAD10/SWI10"/>
</dbReference>
<keyword evidence="6" id="KW-0539">Nucleus</keyword>
<dbReference type="GO" id="GO:0000110">
    <property type="term" value="C:nucleotide-excision repair factor 1 complex"/>
    <property type="evidence" value="ECO:0007669"/>
    <property type="project" value="TreeGrafter"/>
</dbReference>